<evidence type="ECO:0000259" key="2">
    <source>
        <dbReference type="PROSITE" id="PS50157"/>
    </source>
</evidence>
<dbReference type="Pfam" id="PF13912">
    <property type="entry name" value="zf-C2H2_6"/>
    <property type="match status" value="1"/>
</dbReference>
<proteinExistence type="predicted"/>
<evidence type="ECO:0000313" key="3">
    <source>
        <dbReference type="EMBL" id="GMR40781.1"/>
    </source>
</evidence>
<accession>A0AAN4ZKP3</accession>
<comment type="caution">
    <text evidence="3">The sequence shown here is derived from an EMBL/GenBank/DDBJ whole genome shotgun (WGS) entry which is preliminary data.</text>
</comment>
<feature type="domain" description="C2H2-type" evidence="2">
    <location>
        <begin position="106"/>
        <end position="137"/>
    </location>
</feature>
<gene>
    <name evidence="3" type="ORF">PMAYCL1PPCAC_10976</name>
</gene>
<feature type="domain" description="C2H2-type" evidence="2">
    <location>
        <begin position="34"/>
        <end position="57"/>
    </location>
</feature>
<evidence type="ECO:0000313" key="4">
    <source>
        <dbReference type="Proteomes" id="UP001328107"/>
    </source>
</evidence>
<feature type="non-terminal residue" evidence="3">
    <location>
        <position position="1"/>
    </location>
</feature>
<reference evidence="4" key="1">
    <citation type="submission" date="2022-10" db="EMBL/GenBank/DDBJ databases">
        <title>Genome assembly of Pristionchus species.</title>
        <authorList>
            <person name="Yoshida K."/>
            <person name="Sommer R.J."/>
        </authorList>
    </citation>
    <scope>NUCLEOTIDE SEQUENCE [LARGE SCALE GENOMIC DNA]</scope>
    <source>
        <strain evidence="4">RS5460</strain>
    </source>
</reference>
<dbReference type="Proteomes" id="UP001328107">
    <property type="component" value="Unassembled WGS sequence"/>
</dbReference>
<protein>
    <recommendedName>
        <fullName evidence="2">C2H2-type domain-containing protein</fullName>
    </recommendedName>
</protein>
<dbReference type="Gene3D" id="3.30.160.60">
    <property type="entry name" value="Classic Zinc Finger"/>
    <property type="match status" value="2"/>
</dbReference>
<dbReference type="AlphaFoldDB" id="A0AAN4ZKP3"/>
<dbReference type="EMBL" id="BTRK01000003">
    <property type="protein sequence ID" value="GMR40781.1"/>
    <property type="molecule type" value="Genomic_DNA"/>
</dbReference>
<dbReference type="PROSITE" id="PS00028">
    <property type="entry name" value="ZINC_FINGER_C2H2_1"/>
    <property type="match status" value="2"/>
</dbReference>
<feature type="non-terminal residue" evidence="3">
    <location>
        <position position="141"/>
    </location>
</feature>
<dbReference type="InterPro" id="IPR036236">
    <property type="entry name" value="Znf_C2H2_sf"/>
</dbReference>
<dbReference type="Pfam" id="PF00096">
    <property type="entry name" value="zf-C2H2"/>
    <property type="match status" value="2"/>
</dbReference>
<dbReference type="SMART" id="SM00355">
    <property type="entry name" value="ZnF_C2H2"/>
    <property type="match status" value="4"/>
</dbReference>
<keyword evidence="4" id="KW-1185">Reference proteome</keyword>
<name>A0AAN4ZKP3_9BILA</name>
<keyword evidence="1" id="KW-0863">Zinc-finger</keyword>
<dbReference type="SUPFAM" id="SSF57667">
    <property type="entry name" value="beta-beta-alpha zinc fingers"/>
    <property type="match status" value="1"/>
</dbReference>
<dbReference type="GO" id="GO:0008270">
    <property type="term" value="F:zinc ion binding"/>
    <property type="evidence" value="ECO:0007669"/>
    <property type="project" value="UniProtKB-KW"/>
</dbReference>
<dbReference type="InterPro" id="IPR013087">
    <property type="entry name" value="Znf_C2H2_type"/>
</dbReference>
<organism evidence="3 4">
    <name type="scientific">Pristionchus mayeri</name>
    <dbReference type="NCBI Taxonomy" id="1317129"/>
    <lineage>
        <taxon>Eukaryota</taxon>
        <taxon>Metazoa</taxon>
        <taxon>Ecdysozoa</taxon>
        <taxon>Nematoda</taxon>
        <taxon>Chromadorea</taxon>
        <taxon>Rhabditida</taxon>
        <taxon>Rhabditina</taxon>
        <taxon>Diplogasteromorpha</taxon>
        <taxon>Diplogasteroidea</taxon>
        <taxon>Neodiplogasteridae</taxon>
        <taxon>Pristionchus</taxon>
    </lineage>
</organism>
<sequence length="141" mass="17089">LQCDVCKARYRSYVTMKCHRRLTHFRRRDIGFKFDCDVCTRRFRKWEGLRIHQMMMHGVITDSARMQMYDRDYGEQCPLCKMFYQGAHSLSEHIASAHADFHGKLFECDECERSYRHYAHLRSHKHTVGRKHNAPMKFKRK</sequence>
<keyword evidence="1" id="KW-0862">Zinc</keyword>
<dbReference type="PROSITE" id="PS50157">
    <property type="entry name" value="ZINC_FINGER_C2H2_2"/>
    <property type="match status" value="2"/>
</dbReference>
<keyword evidence="1" id="KW-0479">Metal-binding</keyword>
<evidence type="ECO:0000256" key="1">
    <source>
        <dbReference type="PROSITE-ProRule" id="PRU00042"/>
    </source>
</evidence>